<reference evidence="1" key="1">
    <citation type="submission" date="2022-04" db="EMBL/GenBank/DDBJ databases">
        <title>Carnegiea gigantea Genome sequencing and assembly v2.</title>
        <authorList>
            <person name="Copetti D."/>
            <person name="Sanderson M.J."/>
            <person name="Burquez A."/>
            <person name="Wojciechowski M.F."/>
        </authorList>
    </citation>
    <scope>NUCLEOTIDE SEQUENCE</scope>
    <source>
        <strain evidence="1">SGP5-SGP5p</strain>
        <tissue evidence="1">Aerial part</tissue>
    </source>
</reference>
<gene>
    <name evidence="1" type="ORF">Cgig2_025994</name>
</gene>
<dbReference type="Proteomes" id="UP001153076">
    <property type="component" value="Unassembled WGS sequence"/>
</dbReference>
<evidence type="ECO:0000313" key="2">
    <source>
        <dbReference type="Proteomes" id="UP001153076"/>
    </source>
</evidence>
<protein>
    <submittedName>
        <fullName evidence="1">Uncharacterized protein</fullName>
    </submittedName>
</protein>
<comment type="caution">
    <text evidence="1">The sequence shown here is derived from an EMBL/GenBank/DDBJ whole genome shotgun (WGS) entry which is preliminary data.</text>
</comment>
<dbReference type="AlphaFoldDB" id="A0A9Q1GLW8"/>
<evidence type="ECO:0000313" key="1">
    <source>
        <dbReference type="EMBL" id="KAJ8421561.1"/>
    </source>
</evidence>
<proteinExistence type="predicted"/>
<dbReference type="EMBL" id="JAKOGI010002670">
    <property type="protein sequence ID" value="KAJ8421561.1"/>
    <property type="molecule type" value="Genomic_DNA"/>
</dbReference>
<name>A0A9Q1GLW8_9CARY</name>
<sequence>MEEFKKYSRHLATTEIFFLQLQLTIYDGHGALSVTGWPWYVFEGQEEHNGSNPNPMMAKNERYCDTPCTLDFSRVLTCPQTFHGVNGSIQSSRYPLGCHSRKTLNQVHNGLHVVVFQNSRNSSHSSSEKFWDIVTSEYLPPKQFQFTQWLH</sequence>
<organism evidence="1 2">
    <name type="scientific">Carnegiea gigantea</name>
    <dbReference type="NCBI Taxonomy" id="171969"/>
    <lineage>
        <taxon>Eukaryota</taxon>
        <taxon>Viridiplantae</taxon>
        <taxon>Streptophyta</taxon>
        <taxon>Embryophyta</taxon>
        <taxon>Tracheophyta</taxon>
        <taxon>Spermatophyta</taxon>
        <taxon>Magnoliopsida</taxon>
        <taxon>eudicotyledons</taxon>
        <taxon>Gunneridae</taxon>
        <taxon>Pentapetalae</taxon>
        <taxon>Caryophyllales</taxon>
        <taxon>Cactineae</taxon>
        <taxon>Cactaceae</taxon>
        <taxon>Cactoideae</taxon>
        <taxon>Echinocereeae</taxon>
        <taxon>Carnegiea</taxon>
    </lineage>
</organism>
<accession>A0A9Q1GLW8</accession>
<keyword evidence="2" id="KW-1185">Reference proteome</keyword>